<evidence type="ECO:0000313" key="1">
    <source>
        <dbReference type="EMBL" id="CAD2195830.1"/>
    </source>
</evidence>
<organism evidence="1 2">
    <name type="scientific">Meloidogyne enterolobii</name>
    <name type="common">Root-knot nematode worm</name>
    <name type="synonym">Meloidogyne mayaguensis</name>
    <dbReference type="NCBI Taxonomy" id="390850"/>
    <lineage>
        <taxon>Eukaryota</taxon>
        <taxon>Metazoa</taxon>
        <taxon>Ecdysozoa</taxon>
        <taxon>Nematoda</taxon>
        <taxon>Chromadorea</taxon>
        <taxon>Rhabditida</taxon>
        <taxon>Tylenchina</taxon>
        <taxon>Tylenchomorpha</taxon>
        <taxon>Tylenchoidea</taxon>
        <taxon>Meloidogynidae</taxon>
        <taxon>Meloidogyninae</taxon>
        <taxon>Meloidogyne</taxon>
    </lineage>
</organism>
<dbReference type="OrthoDB" id="5599753at2759"/>
<comment type="caution">
    <text evidence="1">The sequence shown here is derived from an EMBL/GenBank/DDBJ whole genome shotgun (WGS) entry which is preliminary data.</text>
</comment>
<gene>
    <name evidence="1" type="ORF">MENT_LOCUS48943</name>
</gene>
<dbReference type="Proteomes" id="UP000580250">
    <property type="component" value="Unassembled WGS sequence"/>
</dbReference>
<reference evidence="1 2" key="1">
    <citation type="submission" date="2020-08" db="EMBL/GenBank/DDBJ databases">
        <authorList>
            <person name="Koutsovoulos G."/>
            <person name="Danchin GJ E."/>
        </authorList>
    </citation>
    <scope>NUCLEOTIDE SEQUENCE [LARGE SCALE GENOMIC DNA]</scope>
</reference>
<accession>A0A6V7X909</accession>
<protein>
    <submittedName>
        <fullName evidence="1">Uncharacterized protein</fullName>
    </submittedName>
</protein>
<name>A0A6V7X909_MELEN</name>
<evidence type="ECO:0000313" key="2">
    <source>
        <dbReference type="Proteomes" id="UP000580250"/>
    </source>
</evidence>
<dbReference type="EMBL" id="CAJEWN010001248">
    <property type="protein sequence ID" value="CAD2195830.1"/>
    <property type="molecule type" value="Genomic_DNA"/>
</dbReference>
<proteinExistence type="predicted"/>
<dbReference type="AlphaFoldDB" id="A0A6V7X909"/>
<sequence>MYMPIVLGPDPIMVLCPKCNQNTLTRLKYVNEASKLPRECTHFITTDYIFGWLR</sequence>